<evidence type="ECO:0000259" key="5">
    <source>
        <dbReference type="Pfam" id="PF00561"/>
    </source>
</evidence>
<evidence type="ECO:0000256" key="4">
    <source>
        <dbReference type="SAM" id="SignalP"/>
    </source>
</evidence>
<feature type="domain" description="Peptidase S33 tripeptidyl aminopeptidase-like C-terminal" evidence="6">
    <location>
        <begin position="419"/>
        <end position="521"/>
    </location>
</feature>
<dbReference type="RefSeq" id="WP_252673176.1">
    <property type="nucleotide sequence ID" value="NZ_CP099547.1"/>
</dbReference>
<keyword evidence="8" id="KW-1185">Reference proteome</keyword>
<dbReference type="Pfam" id="PF08386">
    <property type="entry name" value="Abhydrolase_4"/>
    <property type="match status" value="1"/>
</dbReference>
<gene>
    <name evidence="7" type="ORF">NG665_07995</name>
</gene>
<organism evidence="7 8">
    <name type="scientific">Arcanobacterium pinnipediorum</name>
    <dbReference type="NCBI Taxonomy" id="1503041"/>
    <lineage>
        <taxon>Bacteria</taxon>
        <taxon>Bacillati</taxon>
        <taxon>Actinomycetota</taxon>
        <taxon>Actinomycetes</taxon>
        <taxon>Actinomycetales</taxon>
        <taxon>Actinomycetaceae</taxon>
        <taxon>Arcanobacterium</taxon>
    </lineage>
</organism>
<feature type="signal peptide" evidence="4">
    <location>
        <begin position="1"/>
        <end position="23"/>
    </location>
</feature>
<proteinExistence type="inferred from homology"/>
<dbReference type="PANTHER" id="PTHR43248:SF29">
    <property type="entry name" value="TRIPEPTIDYL AMINOPEPTIDASE"/>
    <property type="match status" value="1"/>
</dbReference>
<evidence type="ECO:0000313" key="8">
    <source>
        <dbReference type="Proteomes" id="UP001056109"/>
    </source>
</evidence>
<dbReference type="PANTHER" id="PTHR43248">
    <property type="entry name" value="2-SUCCINYL-6-HYDROXY-2,4-CYCLOHEXADIENE-1-CARBOXYLATE SYNTHASE"/>
    <property type="match status" value="1"/>
</dbReference>
<dbReference type="InterPro" id="IPR013595">
    <property type="entry name" value="Pept_S33_TAP-like_C"/>
</dbReference>
<sequence>MKKRIFAVLGSLALVLASCSGTAEVKSSKDSSETKSIAKESSSIQVKAIDAPMPEIPAGLEKFYTQELTWEECGAGLDCTTMMVPLNYADPDGATIELKIKRRHADSDKIGSLLANPGGPGGGGQEMAESAEQFFTERITNSFDVIGFDPRGVGESSPIDCVSDAELDVYLATTFPDTPEGREQSRASEIEFANKCVQNTGELVKYAGTEEAARDMDVIRHLVGDPKLYYVGFSYGTSLGGMYSELFPNNVGRVILDGAVDSDVSQYEQQKAQMKGFELATNNYIDDCLTREDCPFNGTRDEARAEIRQMFDKAGEQPLPTADQERPLTQSGLLFGFITPLYDDASWPFLSQAIDEYQNDGTGNLFQLFFDAYTGRTQTGEFENNSTEANIVINCADSIIEGTPADWERLSDELKNESPLFGDLMGFSQGTCQALPKPDHEIIKRFTATGSDPIVVVGTVGDPATPYEWAVAFEKAFDNAVLVTWEGEGHTAYGRPSGSCVKDSLDAYLLNGTVPEDGLRCPAQ</sequence>
<dbReference type="PROSITE" id="PS51257">
    <property type="entry name" value="PROKAR_LIPOPROTEIN"/>
    <property type="match status" value="1"/>
</dbReference>
<dbReference type="Proteomes" id="UP001056109">
    <property type="component" value="Chromosome"/>
</dbReference>
<dbReference type="InterPro" id="IPR000073">
    <property type="entry name" value="AB_hydrolase_1"/>
</dbReference>
<dbReference type="InterPro" id="IPR029058">
    <property type="entry name" value="AB_hydrolase_fold"/>
</dbReference>
<feature type="chain" id="PRO_5047548048" evidence="4">
    <location>
        <begin position="24"/>
        <end position="524"/>
    </location>
</feature>
<dbReference type="EMBL" id="CP099547">
    <property type="protein sequence ID" value="USR79302.1"/>
    <property type="molecule type" value="Genomic_DNA"/>
</dbReference>
<dbReference type="GO" id="GO:0016787">
    <property type="term" value="F:hydrolase activity"/>
    <property type="evidence" value="ECO:0007669"/>
    <property type="project" value="UniProtKB-KW"/>
</dbReference>
<evidence type="ECO:0000256" key="1">
    <source>
        <dbReference type="ARBA" id="ARBA00010088"/>
    </source>
</evidence>
<dbReference type="InterPro" id="IPR051601">
    <property type="entry name" value="Serine_prot/Carboxylest_S33"/>
</dbReference>
<keyword evidence="3 7" id="KW-0378">Hydrolase</keyword>
<evidence type="ECO:0000256" key="2">
    <source>
        <dbReference type="ARBA" id="ARBA00022729"/>
    </source>
</evidence>
<name>A0ABY5AHH6_9ACTO</name>
<evidence type="ECO:0000313" key="7">
    <source>
        <dbReference type="EMBL" id="USR79302.1"/>
    </source>
</evidence>
<keyword evidence="2 4" id="KW-0732">Signal</keyword>
<accession>A0ABY5AHH6</accession>
<evidence type="ECO:0000259" key="6">
    <source>
        <dbReference type="Pfam" id="PF08386"/>
    </source>
</evidence>
<protein>
    <submittedName>
        <fullName evidence="7">Alpha/beta hydrolase</fullName>
    </submittedName>
</protein>
<reference evidence="7" key="1">
    <citation type="submission" date="2022-06" db="EMBL/GenBank/DDBJ databases">
        <title>Complete Genome Sequence of Arcanobacterium pinnipediorum strain DSM 28752 isolated from a harbour seal.</title>
        <authorList>
            <person name="Borowiak M."/>
            <person name="Kreitlow A."/>
            <person name="Alssahen M."/>
            <person name="Malorny B."/>
            <person name="Laemmler C."/>
            <person name="Prenger-Berninghoff E."/>
            <person name="Siebert U."/>
            <person name="Ploetz M."/>
            <person name="Abdulmawjood A."/>
        </authorList>
    </citation>
    <scope>NUCLEOTIDE SEQUENCE</scope>
    <source>
        <strain evidence="7">DSM 28752</strain>
    </source>
</reference>
<dbReference type="SUPFAM" id="SSF53474">
    <property type="entry name" value="alpha/beta-Hydrolases"/>
    <property type="match status" value="1"/>
</dbReference>
<feature type="domain" description="AB hydrolase-1" evidence="5">
    <location>
        <begin position="113"/>
        <end position="296"/>
    </location>
</feature>
<evidence type="ECO:0000256" key="3">
    <source>
        <dbReference type="ARBA" id="ARBA00022801"/>
    </source>
</evidence>
<dbReference type="Gene3D" id="3.40.50.1820">
    <property type="entry name" value="alpha/beta hydrolase"/>
    <property type="match status" value="1"/>
</dbReference>
<dbReference type="Pfam" id="PF00561">
    <property type="entry name" value="Abhydrolase_1"/>
    <property type="match status" value="1"/>
</dbReference>
<comment type="similarity">
    <text evidence="1">Belongs to the peptidase S33 family.</text>
</comment>